<keyword evidence="5" id="KW-1185">Reference proteome</keyword>
<dbReference type="InterPro" id="IPR057023">
    <property type="entry name" value="PTP-SAK"/>
</dbReference>
<name>A0ABN0SDM0_9GAMM</name>
<dbReference type="InterPro" id="IPR000387">
    <property type="entry name" value="Tyr_Pase_dom"/>
</dbReference>
<evidence type="ECO:0000256" key="1">
    <source>
        <dbReference type="ARBA" id="ARBA00009580"/>
    </source>
</evidence>
<evidence type="ECO:0000256" key="2">
    <source>
        <dbReference type="ARBA" id="ARBA00022801"/>
    </source>
</evidence>
<keyword evidence="2" id="KW-0378">Hydrolase</keyword>
<dbReference type="Proteomes" id="UP000023842">
    <property type="component" value="Unassembled WGS sequence"/>
</dbReference>
<dbReference type="PANTHER" id="PTHR31126">
    <property type="entry name" value="TYROSINE-PROTEIN PHOSPHATASE"/>
    <property type="match status" value="1"/>
</dbReference>
<sequence length="226" mass="24919">MNRIVQSLRLVLAALMFFSALLALPLSMAWGATSAPAPLPDVRPANWAQPLDTRINLYRMAPDLYRSALPAVQDWPQLQALGITTVINFYQHGDDQWLVDPRVQQVHLPLRTDRIDDTDVIEVLRSIRQAQSRGTVLIHCKHGQNRTGLIAALYRVIYQDWSKEQALAEMRGGGFGGEDRMGDAERYLSDANIPALRSALATGACSTSSWALCALKARLLGAIEGA</sequence>
<dbReference type="PROSITE" id="PS00383">
    <property type="entry name" value="TYR_PHOSPHATASE_1"/>
    <property type="match status" value="1"/>
</dbReference>
<dbReference type="InterPro" id="IPR016130">
    <property type="entry name" value="Tyr_Pase_AS"/>
</dbReference>
<dbReference type="InterPro" id="IPR029021">
    <property type="entry name" value="Prot-tyrosine_phosphatase-like"/>
</dbReference>
<proteinExistence type="inferred from homology"/>
<dbReference type="RefSeq" id="WP_037000902.1">
    <property type="nucleotide sequence ID" value="NZ_JFJN01000029.1"/>
</dbReference>
<evidence type="ECO:0000259" key="3">
    <source>
        <dbReference type="PROSITE" id="PS50056"/>
    </source>
</evidence>
<comment type="caution">
    <text evidence="4">The sequence shown here is derived from an EMBL/GenBank/DDBJ whole genome shotgun (WGS) entry which is preliminary data.</text>
</comment>
<dbReference type="PROSITE" id="PS50056">
    <property type="entry name" value="TYR_PHOSPHATASE_2"/>
    <property type="match status" value="1"/>
</dbReference>
<organism evidence="4 5">
    <name type="scientific">Ectopseudomonas composti</name>
    <dbReference type="NCBI Taxonomy" id="658457"/>
    <lineage>
        <taxon>Bacteria</taxon>
        <taxon>Pseudomonadati</taxon>
        <taxon>Pseudomonadota</taxon>
        <taxon>Gammaproteobacteria</taxon>
        <taxon>Pseudomonadales</taxon>
        <taxon>Pseudomonadaceae</taxon>
        <taxon>Ectopseudomonas</taxon>
    </lineage>
</organism>
<protein>
    <submittedName>
        <fullName evidence="4">Protein tyrosine phosphatase</fullName>
    </submittedName>
</protein>
<dbReference type="EMBL" id="JFJN01000029">
    <property type="protein sequence ID" value="EZH81512.1"/>
    <property type="molecule type" value="Genomic_DNA"/>
</dbReference>
<comment type="similarity">
    <text evidence="1">Belongs to the protein-tyrosine phosphatase family.</text>
</comment>
<reference evidence="5" key="1">
    <citation type="journal article" date="2014" name="Genome Announc.">
        <title>Draft Genome Sequence of the algae degrading bacterium Pseudomonas mendocina AD6.</title>
        <authorList>
            <person name="Barney B.M."/>
            <person name="Lenneman E.M."/>
        </authorList>
    </citation>
    <scope>NUCLEOTIDE SEQUENCE [LARGE SCALE GENOMIC DNA]</scope>
    <source>
        <strain evidence="5">AD6</strain>
    </source>
</reference>
<evidence type="ECO:0000313" key="4">
    <source>
        <dbReference type="EMBL" id="EZH81512.1"/>
    </source>
</evidence>
<accession>A0ABN0SDM0</accession>
<feature type="domain" description="Tyrosine specific protein phosphatases" evidence="3">
    <location>
        <begin position="118"/>
        <end position="171"/>
    </location>
</feature>
<gene>
    <name evidence="4" type="ORF">AU05_10305</name>
</gene>
<dbReference type="PANTHER" id="PTHR31126:SF72">
    <property type="entry name" value="DUAL SPECIFICITY PROTEIN PHOSPHATASE TPBA"/>
    <property type="match status" value="1"/>
</dbReference>
<dbReference type="Pfam" id="PF22784">
    <property type="entry name" value="PTP-SAK"/>
    <property type="match status" value="1"/>
</dbReference>
<dbReference type="Gene3D" id="3.90.190.10">
    <property type="entry name" value="Protein tyrosine phosphatase superfamily"/>
    <property type="match status" value="1"/>
</dbReference>
<evidence type="ECO:0000313" key="5">
    <source>
        <dbReference type="Proteomes" id="UP000023842"/>
    </source>
</evidence>
<dbReference type="SUPFAM" id="SSF52799">
    <property type="entry name" value="(Phosphotyrosine protein) phosphatases II"/>
    <property type="match status" value="1"/>
</dbReference>